<evidence type="ECO:0000313" key="12">
    <source>
        <dbReference type="EMBL" id="GFO06369.1"/>
    </source>
</evidence>
<comment type="subcellular location">
    <subcellularLocation>
        <location evidence="1">Cell membrane</location>
        <topology evidence="1">Multi-pass membrane protein</topology>
    </subcellularLocation>
</comment>
<feature type="transmembrane region" description="Helical" evidence="10">
    <location>
        <begin position="138"/>
        <end position="158"/>
    </location>
</feature>
<dbReference type="PANTHER" id="PTHR24249">
    <property type="entry name" value="HISTAMINE RECEPTOR-RELATED G-PROTEIN COUPLED RECEPTOR"/>
    <property type="match status" value="1"/>
</dbReference>
<evidence type="ECO:0000256" key="3">
    <source>
        <dbReference type="ARBA" id="ARBA00022692"/>
    </source>
</evidence>
<keyword evidence="2" id="KW-1003">Cell membrane</keyword>
<dbReference type="PROSITE" id="PS50262">
    <property type="entry name" value="G_PROTEIN_RECEP_F1_2"/>
    <property type="match status" value="1"/>
</dbReference>
<evidence type="ECO:0000256" key="9">
    <source>
        <dbReference type="SAM" id="MobiDB-lite"/>
    </source>
</evidence>
<dbReference type="GO" id="GO:0004930">
    <property type="term" value="F:G protein-coupled receptor activity"/>
    <property type="evidence" value="ECO:0007669"/>
    <property type="project" value="UniProtKB-KW"/>
</dbReference>
<keyword evidence="5" id="KW-0297">G-protein coupled receptor</keyword>
<dbReference type="Gene3D" id="1.20.1070.10">
    <property type="entry name" value="Rhodopsin 7-helix transmembrane proteins"/>
    <property type="match status" value="1"/>
</dbReference>
<evidence type="ECO:0000313" key="13">
    <source>
        <dbReference type="Proteomes" id="UP000735302"/>
    </source>
</evidence>
<dbReference type="CDD" id="cd00637">
    <property type="entry name" value="7tm_classA_rhodopsin-like"/>
    <property type="match status" value="1"/>
</dbReference>
<keyword evidence="7 12" id="KW-0675">Receptor</keyword>
<evidence type="ECO:0000256" key="10">
    <source>
        <dbReference type="SAM" id="Phobius"/>
    </source>
</evidence>
<evidence type="ECO:0000256" key="1">
    <source>
        <dbReference type="ARBA" id="ARBA00004651"/>
    </source>
</evidence>
<accession>A0AAV4AIW3</accession>
<dbReference type="InterPro" id="IPR017452">
    <property type="entry name" value="GPCR_Rhodpsn_7TM"/>
</dbReference>
<dbReference type="AlphaFoldDB" id="A0AAV4AIW3"/>
<feature type="transmembrane region" description="Helical" evidence="10">
    <location>
        <begin position="92"/>
        <end position="118"/>
    </location>
</feature>
<keyword evidence="3 10" id="KW-0812">Transmembrane</keyword>
<feature type="domain" description="G-protein coupled receptors family 1 profile" evidence="11">
    <location>
        <begin position="71"/>
        <end position="187"/>
    </location>
</feature>
<keyword evidence="4 10" id="KW-1133">Transmembrane helix</keyword>
<reference evidence="12 13" key="1">
    <citation type="journal article" date="2021" name="Elife">
        <title>Chloroplast acquisition without the gene transfer in kleptoplastic sea slugs, Plakobranchus ocellatus.</title>
        <authorList>
            <person name="Maeda T."/>
            <person name="Takahashi S."/>
            <person name="Yoshida T."/>
            <person name="Shimamura S."/>
            <person name="Takaki Y."/>
            <person name="Nagai Y."/>
            <person name="Toyoda A."/>
            <person name="Suzuki Y."/>
            <person name="Arimoto A."/>
            <person name="Ishii H."/>
            <person name="Satoh N."/>
            <person name="Nishiyama T."/>
            <person name="Hasebe M."/>
            <person name="Maruyama T."/>
            <person name="Minagawa J."/>
            <person name="Obokata J."/>
            <person name="Shigenobu S."/>
        </authorList>
    </citation>
    <scope>NUCLEOTIDE SEQUENCE [LARGE SCALE GENOMIC DNA]</scope>
</reference>
<sequence length="218" mass="24495">MYLDSTEEDITSRYPARDQMTDNPVHLWEDHSKDPSMLTLATGILIDDQFDIIILFIIYISQLINNCAIIANSLCIAVFLKLGFSEPSNISLTALAVCDFTMAVLYTWGNLCFLLTYHNVPLPFHGANVTYLTGSAQWAFLSSTVAWITAFISFERCLCIMVPLKVRRVITPRVAQLRKISSWRMSVTPAKSQRVQPEENPAASSSASEARINKKRNV</sequence>
<dbReference type="PANTHER" id="PTHR24249:SF411">
    <property type="entry name" value="G-PROTEIN COUPLED RECEPTORS FAMILY 1 PROFILE DOMAIN-CONTAINING PROTEIN"/>
    <property type="match status" value="1"/>
</dbReference>
<keyword evidence="6 10" id="KW-0472">Membrane</keyword>
<proteinExistence type="predicted"/>
<dbReference type="Proteomes" id="UP000735302">
    <property type="component" value="Unassembled WGS sequence"/>
</dbReference>
<feature type="transmembrane region" description="Helical" evidence="10">
    <location>
        <begin position="52"/>
        <end position="80"/>
    </location>
</feature>
<keyword evidence="13" id="KW-1185">Reference proteome</keyword>
<evidence type="ECO:0000256" key="6">
    <source>
        <dbReference type="ARBA" id="ARBA00023136"/>
    </source>
</evidence>
<evidence type="ECO:0000256" key="7">
    <source>
        <dbReference type="ARBA" id="ARBA00023170"/>
    </source>
</evidence>
<keyword evidence="8" id="KW-0807">Transducer</keyword>
<evidence type="ECO:0000256" key="2">
    <source>
        <dbReference type="ARBA" id="ARBA00022475"/>
    </source>
</evidence>
<protein>
    <submittedName>
        <fullName evidence="12">Chemosensory receptor b</fullName>
    </submittedName>
</protein>
<gene>
    <name evidence="12" type="ORF">PoB_003287400</name>
</gene>
<name>A0AAV4AIW3_9GAST</name>
<evidence type="ECO:0000259" key="11">
    <source>
        <dbReference type="PROSITE" id="PS50262"/>
    </source>
</evidence>
<evidence type="ECO:0000256" key="4">
    <source>
        <dbReference type="ARBA" id="ARBA00022989"/>
    </source>
</evidence>
<dbReference type="SUPFAM" id="SSF81321">
    <property type="entry name" value="Family A G protein-coupled receptor-like"/>
    <property type="match status" value="1"/>
</dbReference>
<comment type="caution">
    <text evidence="12">The sequence shown here is derived from an EMBL/GenBank/DDBJ whole genome shotgun (WGS) entry which is preliminary data.</text>
</comment>
<dbReference type="InterPro" id="IPR050569">
    <property type="entry name" value="TAAR"/>
</dbReference>
<evidence type="ECO:0000256" key="5">
    <source>
        <dbReference type="ARBA" id="ARBA00023040"/>
    </source>
</evidence>
<feature type="region of interest" description="Disordered" evidence="9">
    <location>
        <begin position="188"/>
        <end position="218"/>
    </location>
</feature>
<dbReference type="GO" id="GO:0005886">
    <property type="term" value="C:plasma membrane"/>
    <property type="evidence" value="ECO:0007669"/>
    <property type="project" value="UniProtKB-SubCell"/>
</dbReference>
<evidence type="ECO:0000256" key="8">
    <source>
        <dbReference type="ARBA" id="ARBA00023224"/>
    </source>
</evidence>
<organism evidence="12 13">
    <name type="scientific">Plakobranchus ocellatus</name>
    <dbReference type="NCBI Taxonomy" id="259542"/>
    <lineage>
        <taxon>Eukaryota</taxon>
        <taxon>Metazoa</taxon>
        <taxon>Spiralia</taxon>
        <taxon>Lophotrochozoa</taxon>
        <taxon>Mollusca</taxon>
        <taxon>Gastropoda</taxon>
        <taxon>Heterobranchia</taxon>
        <taxon>Euthyneura</taxon>
        <taxon>Panpulmonata</taxon>
        <taxon>Sacoglossa</taxon>
        <taxon>Placobranchoidea</taxon>
        <taxon>Plakobranchidae</taxon>
        <taxon>Plakobranchus</taxon>
    </lineage>
</organism>
<dbReference type="EMBL" id="BLXT01003772">
    <property type="protein sequence ID" value="GFO06369.1"/>
    <property type="molecule type" value="Genomic_DNA"/>
</dbReference>